<evidence type="ECO:0000313" key="9">
    <source>
        <dbReference type="EMBL" id="WGI68128.1"/>
    </source>
</evidence>
<evidence type="ECO:0000256" key="8">
    <source>
        <dbReference type="SAM" id="Phobius"/>
    </source>
</evidence>
<evidence type="ECO:0000256" key="5">
    <source>
        <dbReference type="ARBA" id="ARBA00022692"/>
    </source>
</evidence>
<evidence type="ECO:0000256" key="4">
    <source>
        <dbReference type="ARBA" id="ARBA00022475"/>
    </source>
</evidence>
<comment type="subcellular location">
    <subcellularLocation>
        <location evidence="1">Cell membrane</location>
        <topology evidence="1">Multi-pass membrane protein</topology>
    </subcellularLocation>
</comment>
<feature type="transmembrane region" description="Helical" evidence="8">
    <location>
        <begin position="124"/>
        <end position="152"/>
    </location>
</feature>
<dbReference type="Pfam" id="PF01032">
    <property type="entry name" value="FecCD"/>
    <property type="match status" value="1"/>
</dbReference>
<dbReference type="RefSeq" id="WP_227704775.1">
    <property type="nucleotide sequence ID" value="NZ_CP123000.1"/>
</dbReference>
<feature type="transmembrane region" description="Helical" evidence="8">
    <location>
        <begin position="164"/>
        <end position="188"/>
    </location>
</feature>
<dbReference type="InterPro" id="IPR000522">
    <property type="entry name" value="ABC_transptr_permease_BtuC"/>
</dbReference>
<feature type="transmembrane region" description="Helical" evidence="8">
    <location>
        <begin position="326"/>
        <end position="344"/>
    </location>
</feature>
<organism evidence="9 10">
    <name type="scientific">Neorhizobium petrolearium</name>
    <dbReference type="NCBI Taxonomy" id="515361"/>
    <lineage>
        <taxon>Bacteria</taxon>
        <taxon>Pseudomonadati</taxon>
        <taxon>Pseudomonadota</taxon>
        <taxon>Alphaproteobacteria</taxon>
        <taxon>Hyphomicrobiales</taxon>
        <taxon>Rhizobiaceae</taxon>
        <taxon>Rhizobium/Agrobacterium group</taxon>
        <taxon>Neorhizobium</taxon>
    </lineage>
</organism>
<protein>
    <submittedName>
        <fullName evidence="9">Iron ABC transporter permease</fullName>
    </submittedName>
</protein>
<dbReference type="PANTHER" id="PTHR30472">
    <property type="entry name" value="FERRIC ENTEROBACTIN TRANSPORT SYSTEM PERMEASE PROTEIN"/>
    <property type="match status" value="1"/>
</dbReference>
<feature type="transmembrane region" description="Helical" evidence="8">
    <location>
        <begin position="83"/>
        <end position="104"/>
    </location>
</feature>
<evidence type="ECO:0000256" key="2">
    <source>
        <dbReference type="ARBA" id="ARBA00007935"/>
    </source>
</evidence>
<evidence type="ECO:0000313" key="10">
    <source>
        <dbReference type="Proteomes" id="UP001227095"/>
    </source>
</evidence>
<proteinExistence type="inferred from homology"/>
<accession>A0ABY8M0M5</accession>
<reference evidence="9 10" key="1">
    <citation type="submission" date="2023-04" db="EMBL/GenBank/DDBJ databases">
        <title>Neorhizobium petrolearium OS53, complete genome.</title>
        <authorList>
            <person name="Yu T."/>
        </authorList>
    </citation>
    <scope>NUCLEOTIDE SEQUENCE [LARGE SCALE GENOMIC DNA]</scope>
    <source>
        <strain evidence="9 10">OS53</strain>
    </source>
</reference>
<dbReference type="PANTHER" id="PTHR30472:SF70">
    <property type="entry name" value="MOLYBDATE IMPORT SYSTEM PERMEASE PROTEIN MOLB"/>
    <property type="match status" value="1"/>
</dbReference>
<dbReference type="SUPFAM" id="SSF81345">
    <property type="entry name" value="ABC transporter involved in vitamin B12 uptake, BtuC"/>
    <property type="match status" value="1"/>
</dbReference>
<dbReference type="InterPro" id="IPR037294">
    <property type="entry name" value="ABC_BtuC-like"/>
</dbReference>
<evidence type="ECO:0000256" key="6">
    <source>
        <dbReference type="ARBA" id="ARBA00022989"/>
    </source>
</evidence>
<evidence type="ECO:0000256" key="3">
    <source>
        <dbReference type="ARBA" id="ARBA00022448"/>
    </source>
</evidence>
<keyword evidence="10" id="KW-1185">Reference proteome</keyword>
<feature type="transmembrane region" description="Helical" evidence="8">
    <location>
        <begin position="296"/>
        <end position="314"/>
    </location>
</feature>
<gene>
    <name evidence="9" type="ORF">QEO92_24735</name>
</gene>
<feature type="transmembrane region" description="Helical" evidence="8">
    <location>
        <begin position="218"/>
        <end position="237"/>
    </location>
</feature>
<feature type="transmembrane region" description="Helical" evidence="8">
    <location>
        <begin position="257"/>
        <end position="284"/>
    </location>
</feature>
<dbReference type="EMBL" id="CP123000">
    <property type="protein sequence ID" value="WGI68128.1"/>
    <property type="molecule type" value="Genomic_DNA"/>
</dbReference>
<comment type="similarity">
    <text evidence="2">Belongs to the binding-protein-dependent transport system permease family. FecCD subfamily.</text>
</comment>
<keyword evidence="7 8" id="KW-0472">Membrane</keyword>
<dbReference type="CDD" id="cd06550">
    <property type="entry name" value="TM_ABC_iron-siderophores_like"/>
    <property type="match status" value="1"/>
</dbReference>
<keyword evidence="3" id="KW-0813">Transport</keyword>
<name>A0ABY8M0M5_9HYPH</name>
<evidence type="ECO:0000256" key="1">
    <source>
        <dbReference type="ARBA" id="ARBA00004651"/>
    </source>
</evidence>
<keyword evidence="6 8" id="KW-1133">Transmembrane helix</keyword>
<dbReference type="Proteomes" id="UP001227095">
    <property type="component" value="Chromosome"/>
</dbReference>
<evidence type="ECO:0000256" key="7">
    <source>
        <dbReference type="ARBA" id="ARBA00023136"/>
    </source>
</evidence>
<feature type="transmembrane region" description="Helical" evidence="8">
    <location>
        <begin position="23"/>
        <end position="43"/>
    </location>
</feature>
<sequence>MAVVTQDGAALVVRRSHIARQTAVFAALLALFAVAFVVSLCVGRFSVPAGRALELIWLGIINPARELASIDERIVLLVRAPRVVLAALAGAGLAVAGAALQGVFRNPLVSPDILGISQGAAFGGALAIMLGIWGFPLIAMVFVFGMAALILVGMLSRINGRTETVTVILSGLVISSMFSAVVSLLQFVADPNTSLPAIVYWLMGSFATATWERTLIAAPGLILGAVLLWMLRFRLNILSLDEAEAQSLGANTTRERWLVFGLIAVIVGSQVAVSGIIGWIGIVIPHAARLLVGHDHRALLPASVVLGAGFMVIIDTLARTATAAEIPLGVITALVGAPIFAVLLRNHYRERTGS</sequence>
<keyword evidence="5 8" id="KW-0812">Transmembrane</keyword>
<dbReference type="Gene3D" id="1.10.3470.10">
    <property type="entry name" value="ABC transporter involved in vitamin B12 uptake, BtuC"/>
    <property type="match status" value="1"/>
</dbReference>
<keyword evidence="4" id="KW-1003">Cell membrane</keyword>